<keyword evidence="1" id="KW-1133">Transmembrane helix</keyword>
<evidence type="ECO:0000313" key="4">
    <source>
        <dbReference type="Proteomes" id="UP000094412"/>
    </source>
</evidence>
<accession>A0A1C2DJL8</accession>
<keyword evidence="1" id="KW-0812">Transmembrane</keyword>
<organism evidence="3 4">
    <name type="scientific">Mesorhizobium hungaricum</name>
    <dbReference type="NCBI Taxonomy" id="1566387"/>
    <lineage>
        <taxon>Bacteria</taxon>
        <taxon>Pseudomonadati</taxon>
        <taxon>Pseudomonadota</taxon>
        <taxon>Alphaproteobacteria</taxon>
        <taxon>Hyphomicrobiales</taxon>
        <taxon>Phyllobacteriaceae</taxon>
        <taxon>Mesorhizobium</taxon>
    </lineage>
</organism>
<evidence type="ECO:0000259" key="2">
    <source>
        <dbReference type="Pfam" id="PF07811"/>
    </source>
</evidence>
<evidence type="ECO:0000313" key="3">
    <source>
        <dbReference type="EMBL" id="OCX14940.1"/>
    </source>
</evidence>
<dbReference type="EMBL" id="MDEO01000035">
    <property type="protein sequence ID" value="OCX14940.1"/>
    <property type="molecule type" value="Genomic_DNA"/>
</dbReference>
<protein>
    <recommendedName>
        <fullName evidence="2">TadE-like domain-containing protein</fullName>
    </recommendedName>
</protein>
<keyword evidence="1" id="KW-0472">Membrane</keyword>
<dbReference type="Pfam" id="PF07811">
    <property type="entry name" value="TadE"/>
    <property type="match status" value="1"/>
</dbReference>
<name>A0A1C2DJL8_9HYPH</name>
<proteinExistence type="predicted"/>
<dbReference type="OrthoDB" id="7189296at2"/>
<feature type="domain" description="TadE-like" evidence="2">
    <location>
        <begin position="27"/>
        <end position="54"/>
    </location>
</feature>
<dbReference type="Proteomes" id="UP000094412">
    <property type="component" value="Unassembled WGS sequence"/>
</dbReference>
<dbReference type="RefSeq" id="WP_051504849.1">
    <property type="nucleotide sequence ID" value="NZ_MDEO01000035.1"/>
</dbReference>
<feature type="transmembrane region" description="Helical" evidence="1">
    <location>
        <begin position="27"/>
        <end position="46"/>
    </location>
</feature>
<comment type="caution">
    <text evidence="3">The sequence shown here is derived from an EMBL/GenBank/DDBJ whole genome shotgun (WGS) entry which is preliminary data.</text>
</comment>
<gene>
    <name evidence="3" type="ORF">QV13_21305</name>
</gene>
<reference evidence="3 4" key="1">
    <citation type="submission" date="2016-08" db="EMBL/GenBank/DDBJ databases">
        <title>Whole genome sequence of Mesorhizobium sp. strain UASWS1009 isolated from industrial sewage.</title>
        <authorList>
            <person name="Crovadore J."/>
            <person name="Calmin G."/>
            <person name="Chablais R."/>
            <person name="Cochard B."/>
            <person name="Lefort F."/>
        </authorList>
    </citation>
    <scope>NUCLEOTIDE SEQUENCE [LARGE SCALE GENOMIC DNA]</scope>
    <source>
        <strain evidence="3 4">UASWS1009</strain>
    </source>
</reference>
<dbReference type="InterPro" id="IPR012495">
    <property type="entry name" value="TadE-like_dom"/>
</dbReference>
<evidence type="ECO:0000256" key="1">
    <source>
        <dbReference type="SAM" id="Phobius"/>
    </source>
</evidence>
<dbReference type="STRING" id="1566387.QV13_21305"/>
<sequence>MSSRAEIWSKRGPLRTLARRFGLDRRGIAAVEFAFLAPILLVMYFMTMEASQAIETSKKVARLGSMVADLAGQITNSSTKSDLEGIMKLGQTALLPYARSAPTITITGVQLSSAATPTATVAWSRKMVNGTFSQGLAVGSPVQIPPALAIQNTFLIKVDSSLAYQPVLAWVAGGNNALNLTAFNGITMGESYLLRPRTLTKLDCTDC</sequence>
<keyword evidence="4" id="KW-1185">Reference proteome</keyword>
<dbReference type="AlphaFoldDB" id="A0A1C2DJL8"/>